<sequence>MKTGLRSQHSPEGSEAPGVQRRRCGDPLQAGGAAGGGAAGRRRGARRADRSRRRLPGVDGGQGDRPRGGRAAARAGRHPRARQRTGADGVGGLRLRDQGGRGRRSHHDRRHAAELRPADHHRPRAGGQAGRRRRAAVGGHRLLGRGGARQHGGAGGAAPGRGVRLQVLPRPLRGRRVPAPRHPAELAAALAEQARLGALAVVHAEDPAVLDTAPQVPGVRYRDFLASRPDGAESAAVAGLLECARRTGARVHVLHVSSAAVLPLLRRARADGVRVSAETCPHYLTLTADQVPDGDTAFKCCPPIRDTANRELLWQALADGEFAAVVSDHSPSTPDRKLLPRHGGSGDFAAAWGGVASLQLGLPAVWTEARRRGHTLTEVARWMSAGPAELVGLAGRKGAIAPGRDADLVAFDPDAEFTVRAERLHHRNPVTPYAGRTLTGQVRTTWLRGQAVDVDGAPRGRQLVRE</sequence>
<evidence type="ECO:0000256" key="1">
    <source>
        <dbReference type="SAM" id="MobiDB-lite"/>
    </source>
</evidence>
<feature type="compositionally biased region" description="Basic residues" evidence="1">
    <location>
        <begin position="121"/>
        <end position="135"/>
    </location>
</feature>
<dbReference type="SUPFAM" id="SSF51338">
    <property type="entry name" value="Composite domain of metallo-dependent hydrolases"/>
    <property type="match status" value="1"/>
</dbReference>
<dbReference type="GO" id="GO:0004038">
    <property type="term" value="F:allantoinase activity"/>
    <property type="evidence" value="ECO:0007669"/>
    <property type="project" value="TreeGrafter"/>
</dbReference>
<dbReference type="InterPro" id="IPR006680">
    <property type="entry name" value="Amidohydro-rel"/>
</dbReference>
<dbReference type="InterPro" id="IPR032466">
    <property type="entry name" value="Metal_Hydrolase"/>
</dbReference>
<dbReference type="AlphaFoldDB" id="A0A066YUM5"/>
<name>A0A066YUM5_9ACTN</name>
<dbReference type="Proteomes" id="UP000027178">
    <property type="component" value="Unassembled WGS sequence"/>
</dbReference>
<dbReference type="HOGENOM" id="CLU_586337_0_0_11"/>
<gene>
    <name evidence="3" type="ORF">KCH_65160</name>
</gene>
<organism evidence="3 4">
    <name type="scientific">Kitasatospora cheerisanensis KCTC 2395</name>
    <dbReference type="NCBI Taxonomy" id="1348663"/>
    <lineage>
        <taxon>Bacteria</taxon>
        <taxon>Bacillati</taxon>
        <taxon>Actinomycetota</taxon>
        <taxon>Actinomycetes</taxon>
        <taxon>Kitasatosporales</taxon>
        <taxon>Streptomycetaceae</taxon>
        <taxon>Kitasatospora</taxon>
    </lineage>
</organism>
<feature type="compositionally biased region" description="Polar residues" evidence="1">
    <location>
        <begin position="1"/>
        <end position="11"/>
    </location>
</feature>
<dbReference type="PATRIC" id="fig|1348663.4.peg.6307"/>
<evidence type="ECO:0000259" key="2">
    <source>
        <dbReference type="Pfam" id="PF01979"/>
    </source>
</evidence>
<dbReference type="InterPro" id="IPR011059">
    <property type="entry name" value="Metal-dep_hydrolase_composite"/>
</dbReference>
<evidence type="ECO:0000313" key="3">
    <source>
        <dbReference type="EMBL" id="KDN81796.1"/>
    </source>
</evidence>
<dbReference type="PANTHER" id="PTHR43668">
    <property type="entry name" value="ALLANTOINASE"/>
    <property type="match status" value="1"/>
</dbReference>
<dbReference type="PANTHER" id="PTHR43668:SF2">
    <property type="entry name" value="ALLANTOINASE"/>
    <property type="match status" value="1"/>
</dbReference>
<accession>A0A066YUM5</accession>
<feature type="compositionally biased region" description="Basic residues" evidence="1">
    <location>
        <begin position="101"/>
        <end position="110"/>
    </location>
</feature>
<feature type="compositionally biased region" description="Basic and acidic residues" evidence="1">
    <location>
        <begin position="111"/>
        <end position="120"/>
    </location>
</feature>
<dbReference type="eggNOG" id="COG0044">
    <property type="taxonomic scope" value="Bacteria"/>
</dbReference>
<protein>
    <submittedName>
        <fullName evidence="3">Allantoinase</fullName>
    </submittedName>
</protein>
<dbReference type="InterPro" id="IPR050138">
    <property type="entry name" value="DHOase/Allantoinase_Hydrolase"/>
</dbReference>
<dbReference type="SUPFAM" id="SSF51556">
    <property type="entry name" value="Metallo-dependent hydrolases"/>
    <property type="match status" value="1"/>
</dbReference>
<evidence type="ECO:0000313" key="4">
    <source>
        <dbReference type="Proteomes" id="UP000027178"/>
    </source>
</evidence>
<dbReference type="GO" id="GO:0005737">
    <property type="term" value="C:cytoplasm"/>
    <property type="evidence" value="ECO:0007669"/>
    <property type="project" value="TreeGrafter"/>
</dbReference>
<dbReference type="GO" id="GO:0006145">
    <property type="term" value="P:purine nucleobase catabolic process"/>
    <property type="evidence" value="ECO:0007669"/>
    <property type="project" value="TreeGrafter"/>
</dbReference>
<feature type="domain" description="Amidohydrolase-related" evidence="2">
    <location>
        <begin position="247"/>
        <end position="452"/>
    </location>
</feature>
<feature type="region of interest" description="Disordered" evidence="1">
    <location>
        <begin position="1"/>
        <end position="136"/>
    </location>
</feature>
<feature type="region of interest" description="Disordered" evidence="1">
    <location>
        <begin position="143"/>
        <end position="162"/>
    </location>
</feature>
<dbReference type="Pfam" id="PF01979">
    <property type="entry name" value="Amidohydro_1"/>
    <property type="match status" value="1"/>
</dbReference>
<reference evidence="3 4" key="1">
    <citation type="submission" date="2014-05" db="EMBL/GenBank/DDBJ databases">
        <title>Draft Genome Sequence of Kitasatospora cheerisanensis KCTC 2395.</title>
        <authorList>
            <person name="Nam D.H."/>
        </authorList>
    </citation>
    <scope>NUCLEOTIDE SEQUENCE [LARGE SCALE GENOMIC DNA]</scope>
    <source>
        <strain evidence="3 4">KCTC 2395</strain>
    </source>
</reference>
<feature type="compositionally biased region" description="Basic residues" evidence="1">
    <location>
        <begin position="40"/>
        <end position="55"/>
    </location>
</feature>
<keyword evidence="4" id="KW-1185">Reference proteome</keyword>
<proteinExistence type="predicted"/>
<feature type="compositionally biased region" description="Gly residues" evidence="1">
    <location>
        <begin position="144"/>
        <end position="159"/>
    </location>
</feature>
<dbReference type="EMBL" id="JNBY01000131">
    <property type="protein sequence ID" value="KDN81796.1"/>
    <property type="molecule type" value="Genomic_DNA"/>
</dbReference>
<comment type="caution">
    <text evidence="3">The sequence shown here is derived from an EMBL/GenBank/DDBJ whole genome shotgun (WGS) entry which is preliminary data.</text>
</comment>
<dbReference type="Gene3D" id="3.20.20.140">
    <property type="entry name" value="Metal-dependent hydrolases"/>
    <property type="match status" value="1"/>
</dbReference>